<dbReference type="SUPFAM" id="SSF52540">
    <property type="entry name" value="P-loop containing nucleoside triphosphate hydrolases"/>
    <property type="match status" value="1"/>
</dbReference>
<sequence length="220" mass="23673">MLLTVKGVTHRHPGGTRDVLRDVSFEVARGESVALTGESGSGKSTLLHMLAALDHPLRGCIEFDGQDITALSDKAASQLRRSQIALVFQQFNLVPALSVADNIALHAKLGQRFDASWTEEVTARLGLSELVERYPEQISGGQQQRVAIARALALRPDLLLADEPTGNLDETASAEVLRLMLDLVQDTGCALFLVTHSAAIAARCARHLHLSGGQVRVQPT</sequence>
<dbReference type="RefSeq" id="WP_005611298.1">
    <property type="nucleotide sequence ID" value="NZ_CP015230.1"/>
</dbReference>
<evidence type="ECO:0000313" key="6">
    <source>
        <dbReference type="Proteomes" id="UP000013243"/>
    </source>
</evidence>
<keyword evidence="3 5" id="KW-0067">ATP-binding</keyword>
<dbReference type="GO" id="GO:0016887">
    <property type="term" value="F:ATP hydrolysis activity"/>
    <property type="evidence" value="ECO:0007669"/>
    <property type="project" value="InterPro"/>
</dbReference>
<dbReference type="PROSITE" id="PS00211">
    <property type="entry name" value="ABC_TRANSPORTER_1"/>
    <property type="match status" value="1"/>
</dbReference>
<accession>A0A1B1A205</accession>
<dbReference type="SMART" id="SM00382">
    <property type="entry name" value="AAA"/>
    <property type="match status" value="1"/>
</dbReference>
<dbReference type="GO" id="GO:0005886">
    <property type="term" value="C:plasma membrane"/>
    <property type="evidence" value="ECO:0007669"/>
    <property type="project" value="TreeGrafter"/>
</dbReference>
<protein>
    <submittedName>
        <fullName evidence="5">ABC transporter ATP-binding protein</fullName>
    </submittedName>
</protein>
<dbReference type="GeneID" id="28249652"/>
<dbReference type="PANTHER" id="PTHR24220">
    <property type="entry name" value="IMPORT ATP-BINDING PROTEIN"/>
    <property type="match status" value="1"/>
</dbReference>
<dbReference type="PROSITE" id="PS50893">
    <property type="entry name" value="ABC_TRANSPORTER_2"/>
    <property type="match status" value="1"/>
</dbReference>
<dbReference type="KEGG" id="rmb:K529_007430"/>
<reference evidence="5 6" key="1">
    <citation type="journal article" date="2016" name="ISME J.">
        <title>Global occurrence and heterogeneity of the Roseobacter-clade species Ruegeria mobilis.</title>
        <authorList>
            <person name="Sonnenschein E."/>
            <person name="Gram L."/>
        </authorList>
    </citation>
    <scope>NUCLEOTIDE SEQUENCE [LARGE SCALE GENOMIC DNA]</scope>
    <source>
        <strain evidence="5 6">F1926</strain>
    </source>
</reference>
<feature type="domain" description="ABC transporter" evidence="4">
    <location>
        <begin position="3"/>
        <end position="220"/>
    </location>
</feature>
<dbReference type="EMBL" id="CP015230">
    <property type="protein sequence ID" value="ANP40592.1"/>
    <property type="molecule type" value="Genomic_DNA"/>
</dbReference>
<dbReference type="GO" id="GO:0022857">
    <property type="term" value="F:transmembrane transporter activity"/>
    <property type="evidence" value="ECO:0007669"/>
    <property type="project" value="TreeGrafter"/>
</dbReference>
<evidence type="ECO:0000256" key="2">
    <source>
        <dbReference type="ARBA" id="ARBA00022741"/>
    </source>
</evidence>
<dbReference type="InterPro" id="IPR003593">
    <property type="entry name" value="AAA+_ATPase"/>
</dbReference>
<dbReference type="PANTHER" id="PTHR24220:SF659">
    <property type="entry name" value="TRANSPORTER, PUTATIVE-RELATED"/>
    <property type="match status" value="1"/>
</dbReference>
<dbReference type="STRING" id="1265309.K529_007430"/>
<keyword evidence="1" id="KW-0813">Transport</keyword>
<dbReference type="Gene3D" id="3.40.50.300">
    <property type="entry name" value="P-loop containing nucleotide triphosphate hydrolases"/>
    <property type="match status" value="1"/>
</dbReference>
<evidence type="ECO:0000313" key="5">
    <source>
        <dbReference type="EMBL" id="ANP40592.1"/>
    </source>
</evidence>
<name>A0A1B1A205_9RHOB</name>
<evidence type="ECO:0000259" key="4">
    <source>
        <dbReference type="PROSITE" id="PS50893"/>
    </source>
</evidence>
<dbReference type="AlphaFoldDB" id="A0A1B1A205"/>
<dbReference type="InterPro" id="IPR027417">
    <property type="entry name" value="P-loop_NTPase"/>
</dbReference>
<dbReference type="GO" id="GO:0005524">
    <property type="term" value="F:ATP binding"/>
    <property type="evidence" value="ECO:0007669"/>
    <property type="project" value="UniProtKB-KW"/>
</dbReference>
<dbReference type="Proteomes" id="UP000013243">
    <property type="component" value="Chromosome"/>
</dbReference>
<evidence type="ECO:0000256" key="3">
    <source>
        <dbReference type="ARBA" id="ARBA00022840"/>
    </source>
</evidence>
<dbReference type="Pfam" id="PF00005">
    <property type="entry name" value="ABC_tran"/>
    <property type="match status" value="1"/>
</dbReference>
<organism evidence="5 6">
    <name type="scientific">Tritonibacter mobilis F1926</name>
    <dbReference type="NCBI Taxonomy" id="1265309"/>
    <lineage>
        <taxon>Bacteria</taxon>
        <taxon>Pseudomonadati</taxon>
        <taxon>Pseudomonadota</taxon>
        <taxon>Alphaproteobacteria</taxon>
        <taxon>Rhodobacterales</taxon>
        <taxon>Paracoccaceae</taxon>
        <taxon>Tritonibacter</taxon>
    </lineage>
</organism>
<gene>
    <name evidence="5" type="ORF">K529_007430</name>
</gene>
<keyword evidence="2" id="KW-0547">Nucleotide-binding</keyword>
<dbReference type="InterPro" id="IPR003439">
    <property type="entry name" value="ABC_transporter-like_ATP-bd"/>
</dbReference>
<evidence type="ECO:0000256" key="1">
    <source>
        <dbReference type="ARBA" id="ARBA00022448"/>
    </source>
</evidence>
<dbReference type="CDD" id="cd03255">
    <property type="entry name" value="ABC_MJ0796_LolCDE_FtsE"/>
    <property type="match status" value="1"/>
</dbReference>
<dbReference type="InterPro" id="IPR017871">
    <property type="entry name" value="ABC_transporter-like_CS"/>
</dbReference>
<dbReference type="InterPro" id="IPR017911">
    <property type="entry name" value="MacB-like_ATP-bd"/>
</dbReference>
<dbReference type="OrthoDB" id="9787227at2"/>
<dbReference type="InterPro" id="IPR015854">
    <property type="entry name" value="ABC_transpr_LolD-like"/>
</dbReference>
<proteinExistence type="predicted"/>